<dbReference type="Proteomes" id="UP000727407">
    <property type="component" value="Unassembled WGS sequence"/>
</dbReference>
<proteinExistence type="predicted"/>
<gene>
    <name evidence="1" type="primary">cyp71B36</name>
    <name evidence="1" type="ORF">DAT39_013269</name>
</gene>
<organism evidence="1 2">
    <name type="scientific">Clarias magur</name>
    <name type="common">Asian catfish</name>
    <name type="synonym">Macropteronotus magur</name>
    <dbReference type="NCBI Taxonomy" id="1594786"/>
    <lineage>
        <taxon>Eukaryota</taxon>
        <taxon>Metazoa</taxon>
        <taxon>Chordata</taxon>
        <taxon>Craniata</taxon>
        <taxon>Vertebrata</taxon>
        <taxon>Euteleostomi</taxon>
        <taxon>Actinopterygii</taxon>
        <taxon>Neopterygii</taxon>
        <taxon>Teleostei</taxon>
        <taxon>Ostariophysi</taxon>
        <taxon>Siluriformes</taxon>
        <taxon>Clariidae</taxon>
        <taxon>Clarias</taxon>
    </lineage>
</organism>
<evidence type="ECO:0000313" key="2">
    <source>
        <dbReference type="Proteomes" id="UP000727407"/>
    </source>
</evidence>
<name>A0A8J4U228_CLAMG</name>
<dbReference type="AlphaFoldDB" id="A0A8J4U228"/>
<accession>A0A8J4U228</accession>
<evidence type="ECO:0000313" key="1">
    <source>
        <dbReference type="EMBL" id="KAF5897021.1"/>
    </source>
</evidence>
<keyword evidence="2" id="KW-1185">Reference proteome</keyword>
<protein>
    <submittedName>
        <fullName evidence="1">Cytochrome P450 71B36</fullName>
    </submittedName>
</protein>
<sequence length="52" mass="5827">MKLSESMFSILRLESQQPIRSDDHFSLIKPLTNPRQPGPAVSSVSLRVSCEI</sequence>
<comment type="caution">
    <text evidence="1">The sequence shown here is derived from an EMBL/GenBank/DDBJ whole genome shotgun (WGS) entry which is preliminary data.</text>
</comment>
<reference evidence="1" key="1">
    <citation type="submission" date="2020-07" db="EMBL/GenBank/DDBJ databases">
        <title>Clarias magur genome sequencing, assembly and annotation.</title>
        <authorList>
            <person name="Kushwaha B."/>
            <person name="Kumar R."/>
            <person name="Das P."/>
            <person name="Joshi C.G."/>
            <person name="Kumar D."/>
            <person name="Nagpure N.S."/>
            <person name="Pandey M."/>
            <person name="Agarwal S."/>
            <person name="Srivastava S."/>
            <person name="Singh M."/>
            <person name="Sahoo L."/>
            <person name="Jayasankar P."/>
            <person name="Meher P.K."/>
            <person name="Koringa P.G."/>
            <person name="Iquebal M.A."/>
            <person name="Das S.P."/>
            <person name="Bit A."/>
            <person name="Patnaik S."/>
            <person name="Patel N."/>
            <person name="Shah T.M."/>
            <person name="Hinsu A."/>
            <person name="Jena J.K."/>
        </authorList>
    </citation>
    <scope>NUCLEOTIDE SEQUENCE</scope>
    <source>
        <strain evidence="1">CIFAMagur01</strain>
        <tissue evidence="1">Testis</tissue>
    </source>
</reference>
<dbReference type="EMBL" id="QNUK01000252">
    <property type="protein sequence ID" value="KAF5897021.1"/>
    <property type="molecule type" value="Genomic_DNA"/>
</dbReference>
<feature type="non-terminal residue" evidence="1">
    <location>
        <position position="52"/>
    </location>
</feature>